<feature type="binding site" evidence="1">
    <location>
        <begin position="105"/>
        <end position="106"/>
    </location>
    <ligand>
        <name>S-adenosyl-L-methionine</name>
        <dbReference type="ChEBI" id="CHEBI:59789"/>
    </ligand>
</feature>
<evidence type="ECO:0000313" key="3">
    <source>
        <dbReference type="Proteomes" id="UP000654401"/>
    </source>
</evidence>
<dbReference type="CDD" id="cd02440">
    <property type="entry name" value="AdoMet_MTases"/>
    <property type="match status" value="1"/>
</dbReference>
<organism evidence="2 3">
    <name type="scientific">Candidatus Thiopontia autotrophica</name>
    <dbReference type="NCBI Taxonomy" id="2841688"/>
    <lineage>
        <taxon>Bacteria</taxon>
        <taxon>Pseudomonadati</taxon>
        <taxon>Pseudomonadota</taxon>
        <taxon>Gammaproteobacteria</taxon>
        <taxon>Candidatus Thiopontia</taxon>
    </lineage>
</organism>
<comment type="caution">
    <text evidence="2">The sequence shown here is derived from an EMBL/GenBank/DDBJ whole genome shotgun (WGS) entry which is preliminary data.</text>
</comment>
<name>A0A8J6PAW4_9GAMM</name>
<dbReference type="Pfam" id="PF04445">
    <property type="entry name" value="SAM_MT"/>
    <property type="match status" value="1"/>
</dbReference>
<dbReference type="Gene3D" id="3.40.50.150">
    <property type="entry name" value="Vaccinia Virus protein VP39"/>
    <property type="match status" value="1"/>
</dbReference>
<feature type="binding site" evidence="1">
    <location>
        <position position="176"/>
    </location>
    <ligand>
        <name>S-adenosyl-L-methionine</name>
        <dbReference type="ChEBI" id="CHEBI:59789"/>
    </ligand>
</feature>
<dbReference type="EMBL" id="JACNFK010000025">
    <property type="protein sequence ID" value="MBC8519666.1"/>
    <property type="molecule type" value="Genomic_DNA"/>
</dbReference>
<dbReference type="EC" id="2.1.1.242" evidence="1"/>
<sequence length="256" mass="28048">MSVSIAITSHDSSQQHRAEELAQRLALPAVTDGADFDFLLTYTEARLELRKTNSKTGGVYADFVSGKVAHRFRYGGGRGQLIAKAVGLKSGNTPSVLDLTAGLGRDGFVLASLGCEVTMVERSPIVAALLRDGLERAATVSEIAEVMGRISLLEQEGANYMQSLSEEERPDICYLDPMYPHSKKSALPGKEMMLFREVVGEDQDTEELLEAAMVAARRRVVVKRPRKALPLGHQEPDFQITGKSTRYDIYLSAQDT</sequence>
<comment type="caution">
    <text evidence="1">Lacks conserved residue(s) required for the propagation of feature annotation.</text>
</comment>
<dbReference type="InterPro" id="IPR007536">
    <property type="entry name" value="16SrRNA_methylTrfase_J"/>
</dbReference>
<keyword evidence="1" id="KW-0698">rRNA processing</keyword>
<keyword evidence="1 2" id="KW-0489">Methyltransferase</keyword>
<gene>
    <name evidence="1" type="primary">rsmJ</name>
    <name evidence="2" type="ORF">H8D24_04570</name>
</gene>
<dbReference type="HAMAP" id="MF_01523">
    <property type="entry name" value="16SrRNA_methyltr_J"/>
    <property type="match status" value="1"/>
</dbReference>
<comment type="function">
    <text evidence="1">Specifically methylates the guanosine in position 1516 of 16S rRNA.</text>
</comment>
<dbReference type="GO" id="GO:0005737">
    <property type="term" value="C:cytoplasm"/>
    <property type="evidence" value="ECO:0007669"/>
    <property type="project" value="UniProtKB-SubCell"/>
</dbReference>
<dbReference type="Proteomes" id="UP000654401">
    <property type="component" value="Unassembled WGS sequence"/>
</dbReference>
<feature type="binding site" evidence="1">
    <location>
        <begin position="121"/>
        <end position="122"/>
    </location>
    <ligand>
        <name>S-adenosyl-L-methionine</name>
        <dbReference type="ChEBI" id="CHEBI:59789"/>
    </ligand>
</feature>
<dbReference type="PANTHER" id="PTHR36112:SF1">
    <property type="entry name" value="RIBOSOMAL RNA SMALL SUBUNIT METHYLTRANSFERASE J"/>
    <property type="match status" value="1"/>
</dbReference>
<accession>A0A8J6PAW4</accession>
<dbReference type="PANTHER" id="PTHR36112">
    <property type="entry name" value="RIBOSOMAL RNA SMALL SUBUNIT METHYLTRANSFERASE J"/>
    <property type="match status" value="1"/>
</dbReference>
<keyword evidence="1" id="KW-0949">S-adenosyl-L-methionine</keyword>
<proteinExistence type="inferred from homology"/>
<comment type="catalytic activity">
    <reaction evidence="1">
        <text>guanosine(1516) in 16S rRNA + S-adenosyl-L-methionine = N(2)-methylguanosine(1516) in 16S rRNA + S-adenosyl-L-homocysteine + H(+)</text>
        <dbReference type="Rhea" id="RHEA:43220"/>
        <dbReference type="Rhea" id="RHEA-COMP:10412"/>
        <dbReference type="Rhea" id="RHEA-COMP:10413"/>
        <dbReference type="ChEBI" id="CHEBI:15378"/>
        <dbReference type="ChEBI" id="CHEBI:57856"/>
        <dbReference type="ChEBI" id="CHEBI:59789"/>
        <dbReference type="ChEBI" id="CHEBI:74269"/>
        <dbReference type="ChEBI" id="CHEBI:74481"/>
        <dbReference type="EC" id="2.1.1.242"/>
    </reaction>
</comment>
<keyword evidence="1" id="KW-0808">Transferase</keyword>
<evidence type="ECO:0000256" key="1">
    <source>
        <dbReference type="HAMAP-Rule" id="MF_01523"/>
    </source>
</evidence>
<comment type="similarity">
    <text evidence="1">Belongs to the methyltransferase superfamily. RsmJ family.</text>
</comment>
<dbReference type="SUPFAM" id="SSF53335">
    <property type="entry name" value="S-adenosyl-L-methionine-dependent methyltransferases"/>
    <property type="match status" value="1"/>
</dbReference>
<evidence type="ECO:0000313" key="2">
    <source>
        <dbReference type="EMBL" id="MBC8519666.1"/>
    </source>
</evidence>
<dbReference type="AlphaFoldDB" id="A0A8J6PAW4"/>
<protein>
    <recommendedName>
        <fullName evidence="1">Ribosomal RNA small subunit methyltransferase J</fullName>
        <ecNumber evidence="1">2.1.1.242</ecNumber>
    </recommendedName>
    <alternativeName>
        <fullName evidence="1">16S rRNA m2G1516 methyltransferase</fullName>
    </alternativeName>
    <alternativeName>
        <fullName evidence="1">rRNA (guanine-N(2)-)-methyltransferase</fullName>
    </alternativeName>
</protein>
<dbReference type="InterPro" id="IPR029063">
    <property type="entry name" value="SAM-dependent_MTases_sf"/>
</dbReference>
<reference evidence="2 3" key="1">
    <citation type="submission" date="2020-08" db="EMBL/GenBank/DDBJ databases">
        <title>Bridging the membrane lipid divide: bacteria of the FCB group superphylum have the potential to synthesize archaeal ether lipids.</title>
        <authorList>
            <person name="Villanueva L."/>
            <person name="Von Meijenfeldt F.A.B."/>
            <person name="Westbye A.B."/>
            <person name="Yadav S."/>
            <person name="Hopmans E.C."/>
            <person name="Dutilh B.E."/>
            <person name="Sinninghe Damste J.S."/>
        </authorList>
    </citation>
    <scope>NUCLEOTIDE SEQUENCE [LARGE SCALE GENOMIC DNA]</scope>
    <source>
        <strain evidence="2">NIOZ-UU100</strain>
    </source>
</reference>
<dbReference type="GO" id="GO:0008990">
    <property type="term" value="F:rRNA (guanine-N2-)-methyltransferase activity"/>
    <property type="evidence" value="ECO:0007669"/>
    <property type="project" value="UniProtKB-UniRule"/>
</dbReference>
<comment type="subcellular location">
    <subcellularLocation>
        <location evidence="1">Cytoplasm</location>
    </subcellularLocation>
</comment>
<keyword evidence="1" id="KW-0963">Cytoplasm</keyword>